<name>A0A369JZE9_HYPMA</name>
<protein>
    <submittedName>
        <fullName evidence="1">Uncharacterized protein</fullName>
    </submittedName>
</protein>
<evidence type="ECO:0000313" key="2">
    <source>
        <dbReference type="Proteomes" id="UP000076154"/>
    </source>
</evidence>
<dbReference type="Proteomes" id="UP000076154">
    <property type="component" value="Unassembled WGS sequence"/>
</dbReference>
<dbReference type="AlphaFoldDB" id="A0A369JZE9"/>
<accession>A0A369JZE9</accession>
<comment type="caution">
    <text evidence="1">The sequence shown here is derived from an EMBL/GenBank/DDBJ whole genome shotgun (WGS) entry which is preliminary data.</text>
</comment>
<evidence type="ECO:0000313" key="1">
    <source>
        <dbReference type="EMBL" id="RDB24824.1"/>
    </source>
</evidence>
<reference evidence="1" key="1">
    <citation type="submission" date="2018-04" db="EMBL/GenBank/DDBJ databases">
        <title>Whole genome sequencing of Hypsizygus marmoreus.</title>
        <authorList>
            <person name="Choi I.-G."/>
            <person name="Min B."/>
            <person name="Kim J.-G."/>
            <person name="Kim S."/>
            <person name="Oh Y.-L."/>
            <person name="Kong W.-S."/>
            <person name="Park H."/>
            <person name="Jeong J."/>
            <person name="Song E.-S."/>
        </authorList>
    </citation>
    <scope>NUCLEOTIDE SEQUENCE [LARGE SCALE GENOMIC DNA]</scope>
    <source>
        <strain evidence="1">51987-8</strain>
    </source>
</reference>
<gene>
    <name evidence="1" type="ORF">Hypma_007366</name>
</gene>
<organism evidence="1 2">
    <name type="scientific">Hypsizygus marmoreus</name>
    <name type="common">White beech mushroom</name>
    <name type="synonym">Agaricus marmoreus</name>
    <dbReference type="NCBI Taxonomy" id="39966"/>
    <lineage>
        <taxon>Eukaryota</taxon>
        <taxon>Fungi</taxon>
        <taxon>Dikarya</taxon>
        <taxon>Basidiomycota</taxon>
        <taxon>Agaricomycotina</taxon>
        <taxon>Agaricomycetes</taxon>
        <taxon>Agaricomycetidae</taxon>
        <taxon>Agaricales</taxon>
        <taxon>Tricholomatineae</taxon>
        <taxon>Lyophyllaceae</taxon>
        <taxon>Hypsizygus</taxon>
    </lineage>
</organism>
<dbReference type="InParanoid" id="A0A369JZE9"/>
<keyword evidence="2" id="KW-1185">Reference proteome</keyword>
<proteinExistence type="predicted"/>
<dbReference type="EMBL" id="LUEZ02000041">
    <property type="protein sequence ID" value="RDB24824.1"/>
    <property type="molecule type" value="Genomic_DNA"/>
</dbReference>
<sequence length="193" mass="22475">MGQRTKTKFCYGFILPQKQLVKLFAVLQDSDNEIQEFLDWDELQELQDLVSRWLESEVPAFEFVVELTSDDDGDDEECEMMFCYQGKYNEEDKQDGEQSGVFSLEIWGRESNKTSLEVIPQPWEDEAFMKVGGAETIDWKATGGSQIETILVRYMLRPPILINVKTMFSDQVQIVRLRIRGTKYIEIKFTEAD</sequence>